<dbReference type="InterPro" id="IPR000962">
    <property type="entry name" value="Znf_DskA_TraR"/>
</dbReference>
<dbReference type="Gene3D" id="3.30.1330.130">
    <property type="match status" value="1"/>
</dbReference>
<dbReference type="EMBL" id="DRUZ01000080">
    <property type="protein sequence ID" value="HHS02110.1"/>
    <property type="molecule type" value="Genomic_DNA"/>
</dbReference>
<comment type="caution">
    <text evidence="6">The sequence shown here is derived from an EMBL/GenBank/DDBJ whole genome shotgun (WGS) entry which is preliminary data.</text>
</comment>
<evidence type="ECO:0000256" key="1">
    <source>
        <dbReference type="ARBA" id="ARBA00022723"/>
    </source>
</evidence>
<evidence type="ECO:0000259" key="4">
    <source>
        <dbReference type="Pfam" id="PF01258"/>
    </source>
</evidence>
<sequence>MKKELWQKCVEFHGHSCPGLAIGFRACEVAAEKLGLSFAKDEEIVCVTETDACGVDAIQVILGTTVGKGNLILKDRGKQAFTFFRRDTNEGIRVVFKGFENFADREEKLKFILSAPLSQLFELKQPKDKIPPPARIFKSIECAGCGEKTAESKIRIVDGRFYCLDCFEEYSRGWER</sequence>
<dbReference type="PIRSF" id="PIRSF006578">
    <property type="entry name" value="FwdE"/>
    <property type="match status" value="1"/>
</dbReference>
<reference evidence="6" key="1">
    <citation type="journal article" date="2020" name="mSystems">
        <title>Genome- and Community-Level Interaction Insights into Carbon Utilization and Element Cycling Functions of Hydrothermarchaeota in Hydrothermal Sediment.</title>
        <authorList>
            <person name="Zhou Z."/>
            <person name="Liu Y."/>
            <person name="Xu W."/>
            <person name="Pan J."/>
            <person name="Luo Z.H."/>
            <person name="Li M."/>
        </authorList>
    </citation>
    <scope>NUCLEOTIDE SEQUENCE [LARGE SCALE GENOMIC DNA]</scope>
    <source>
        <strain evidence="6">SpSt-102</strain>
    </source>
</reference>
<proteinExistence type="predicted"/>
<feature type="domain" description="Zinc finger DksA/TraR C4-type" evidence="4">
    <location>
        <begin position="136"/>
        <end position="172"/>
    </location>
</feature>
<dbReference type="AlphaFoldDB" id="A0A7C5V1W0"/>
<dbReference type="PANTHER" id="PTHR39418">
    <property type="entry name" value="DEHYDROGENASE-RELATED"/>
    <property type="match status" value="1"/>
</dbReference>
<dbReference type="Pfam" id="PF01258">
    <property type="entry name" value="zf-dskA_traR"/>
    <property type="match status" value="1"/>
</dbReference>
<keyword evidence="1" id="KW-0479">Metal-binding</keyword>
<protein>
    <submittedName>
        <fullName evidence="6">Formylmethanofuran dehydrogenase</fullName>
    </submittedName>
</protein>
<dbReference type="InterPro" id="IPR053194">
    <property type="entry name" value="tRNA_methyltr_O"/>
</dbReference>
<keyword evidence="3" id="KW-0862">Zinc</keyword>
<evidence type="ECO:0000256" key="3">
    <source>
        <dbReference type="ARBA" id="ARBA00022833"/>
    </source>
</evidence>
<dbReference type="InterPro" id="IPR003814">
    <property type="entry name" value="FmdEsu_dom"/>
</dbReference>
<evidence type="ECO:0000313" key="6">
    <source>
        <dbReference type="EMBL" id="HHS02110.1"/>
    </source>
</evidence>
<dbReference type="PANTHER" id="PTHR39418:SF1">
    <property type="entry name" value="DEHYDROGENASE"/>
    <property type="match status" value="1"/>
</dbReference>
<gene>
    <name evidence="6" type="ORF">ENL71_06330</name>
</gene>
<dbReference type="InterPro" id="IPR026328">
    <property type="entry name" value="FmdE"/>
</dbReference>
<evidence type="ECO:0000259" key="5">
    <source>
        <dbReference type="Pfam" id="PF02663"/>
    </source>
</evidence>
<feature type="domain" description="Formylmethanofuran dehydrogenase subunit E" evidence="5">
    <location>
        <begin position="12"/>
        <end position="101"/>
    </location>
</feature>
<organism evidence="6">
    <name type="scientific">Caldicellulosiruptor owensensis</name>
    <dbReference type="NCBI Taxonomy" id="55205"/>
    <lineage>
        <taxon>Bacteria</taxon>
        <taxon>Bacillati</taxon>
        <taxon>Bacillota</taxon>
        <taxon>Bacillota incertae sedis</taxon>
        <taxon>Caldicellulosiruptorales</taxon>
        <taxon>Caldicellulosiruptoraceae</taxon>
        <taxon>Caldicellulosiruptor</taxon>
    </lineage>
</organism>
<name>A0A7C5V1W0_9FIRM</name>
<dbReference type="Pfam" id="PF02663">
    <property type="entry name" value="FmdE"/>
    <property type="match status" value="1"/>
</dbReference>
<dbReference type="GO" id="GO:0008270">
    <property type="term" value="F:zinc ion binding"/>
    <property type="evidence" value="ECO:0007669"/>
    <property type="project" value="UniProtKB-KW"/>
</dbReference>
<evidence type="ECO:0000256" key="2">
    <source>
        <dbReference type="ARBA" id="ARBA00022771"/>
    </source>
</evidence>
<accession>A0A7C5V1W0</accession>
<dbReference type="SUPFAM" id="SSF143555">
    <property type="entry name" value="FwdE-like"/>
    <property type="match status" value="1"/>
</dbReference>
<keyword evidence="2" id="KW-0863">Zinc-finger</keyword>